<feature type="domain" description="Beta-lactamase-related" evidence="1">
    <location>
        <begin position="18"/>
        <end position="335"/>
    </location>
</feature>
<evidence type="ECO:0000313" key="3">
    <source>
        <dbReference type="Proteomes" id="UP000541969"/>
    </source>
</evidence>
<gene>
    <name evidence="2" type="ORF">GGQ55_000414</name>
</gene>
<dbReference type="Proteomes" id="UP000541969">
    <property type="component" value="Unassembled WGS sequence"/>
</dbReference>
<sequence>MTKLDEVGSWLTERLPGLIAEHDVPAAAVAVCAGGDVVEAAAGVLSRATGVEATTDSVFQIGSITKVWTATLVLQLADEGLVDLDAPVRKYLPDLRLADEDAAAALTVRQLLSHTAGFEGDIFTDTGRGDDALEKYVATLGDVQQLFPPGELFSYNNAGYCVLGRLVEVLRERPYDDCLREHLFGPLGLATASPSPYEAILHRVAVGHLQPDPDAGQVPAPVWAMARSNAPAGSMLAMSAHDLLAFARLHLDGGRAPDGTQVLASGSVAAMQQRQVRLPDLRILGDAWGLGWELYEGLGTAVVGHGGNTIGQASFLYVLPEKGVAVVLLTNGGNPYGLSDAVIGHALRELAGVELRPMPAPPADPVPVDATPFEGTYTSRVAEVTISRDDDGRVFAELRPKDLAAELGETAQRTELVGLSETTLIAVEGQQGLHIPYAFVGDDGAGHARYLHIGRAMPRSSD</sequence>
<evidence type="ECO:0000259" key="1">
    <source>
        <dbReference type="Pfam" id="PF00144"/>
    </source>
</evidence>
<dbReference type="InterPro" id="IPR050789">
    <property type="entry name" value="Diverse_Enzym_Activities"/>
</dbReference>
<name>A0A853CAT7_9ACTN</name>
<reference evidence="2 3" key="1">
    <citation type="submission" date="2020-07" db="EMBL/GenBank/DDBJ databases">
        <title>Sequencing the genomes of 1000 actinobacteria strains.</title>
        <authorList>
            <person name="Klenk H.-P."/>
        </authorList>
    </citation>
    <scope>NUCLEOTIDE SEQUENCE [LARGE SCALE GENOMIC DNA]</scope>
    <source>
        <strain evidence="2 3">DSM 104001</strain>
    </source>
</reference>
<protein>
    <submittedName>
        <fullName evidence="2">CubicO group peptidase (Beta-lactamase class C family)</fullName>
    </submittedName>
</protein>
<organism evidence="2 3">
    <name type="scientific">Petropleomorpha daqingensis</name>
    <dbReference type="NCBI Taxonomy" id="2026353"/>
    <lineage>
        <taxon>Bacteria</taxon>
        <taxon>Bacillati</taxon>
        <taxon>Actinomycetota</taxon>
        <taxon>Actinomycetes</taxon>
        <taxon>Geodermatophilales</taxon>
        <taxon>Geodermatophilaceae</taxon>
        <taxon>Petropleomorpha</taxon>
    </lineage>
</organism>
<keyword evidence="3" id="KW-1185">Reference proteome</keyword>
<dbReference type="SUPFAM" id="SSF56601">
    <property type="entry name" value="beta-lactamase/transpeptidase-like"/>
    <property type="match status" value="1"/>
</dbReference>
<accession>A0A853CAT7</accession>
<dbReference type="Gene3D" id="3.40.710.10">
    <property type="entry name" value="DD-peptidase/beta-lactamase superfamily"/>
    <property type="match status" value="1"/>
</dbReference>
<proteinExistence type="predicted"/>
<dbReference type="RefSeq" id="WP_179714894.1">
    <property type="nucleotide sequence ID" value="NZ_JACBZT010000001.1"/>
</dbReference>
<dbReference type="AlphaFoldDB" id="A0A853CAT7"/>
<evidence type="ECO:0000313" key="2">
    <source>
        <dbReference type="EMBL" id="NYJ04136.1"/>
    </source>
</evidence>
<dbReference type="PANTHER" id="PTHR43283">
    <property type="entry name" value="BETA-LACTAMASE-RELATED"/>
    <property type="match status" value="1"/>
</dbReference>
<dbReference type="Pfam" id="PF00144">
    <property type="entry name" value="Beta-lactamase"/>
    <property type="match status" value="1"/>
</dbReference>
<dbReference type="PANTHER" id="PTHR43283:SF3">
    <property type="entry name" value="BETA-LACTAMASE FAMILY PROTEIN (AFU_ORTHOLOGUE AFUA_5G07500)"/>
    <property type="match status" value="1"/>
</dbReference>
<dbReference type="InterPro" id="IPR001466">
    <property type="entry name" value="Beta-lactam-related"/>
</dbReference>
<comment type="caution">
    <text evidence="2">The sequence shown here is derived from an EMBL/GenBank/DDBJ whole genome shotgun (WGS) entry which is preliminary data.</text>
</comment>
<dbReference type="InterPro" id="IPR012338">
    <property type="entry name" value="Beta-lactam/transpept-like"/>
</dbReference>
<dbReference type="EMBL" id="JACBZT010000001">
    <property type="protein sequence ID" value="NYJ04136.1"/>
    <property type="molecule type" value="Genomic_DNA"/>
</dbReference>